<feature type="disulfide bond" evidence="2">
    <location>
        <begin position="130"/>
        <end position="142"/>
    </location>
</feature>
<feature type="signal peptide" evidence="3">
    <location>
        <begin position="1"/>
        <end position="28"/>
    </location>
</feature>
<feature type="domain" description="SGNH hydrolase-type esterase" evidence="4">
    <location>
        <begin position="39"/>
        <end position="269"/>
    </location>
</feature>
<evidence type="ECO:0000259" key="4">
    <source>
        <dbReference type="Pfam" id="PF13472"/>
    </source>
</evidence>
<dbReference type="EMBL" id="VUJV01000001">
    <property type="protein sequence ID" value="KAA1421665.1"/>
    <property type="molecule type" value="Genomic_DNA"/>
</dbReference>
<evidence type="ECO:0000313" key="6">
    <source>
        <dbReference type="Proteomes" id="UP000325003"/>
    </source>
</evidence>
<dbReference type="Gene3D" id="3.40.50.1110">
    <property type="entry name" value="SGNH hydrolase"/>
    <property type="match status" value="1"/>
</dbReference>
<feature type="active site" evidence="1">
    <location>
        <position position="261"/>
    </location>
</feature>
<keyword evidence="3" id="KW-0732">Signal</keyword>
<dbReference type="CDD" id="cd01823">
    <property type="entry name" value="SEST_like"/>
    <property type="match status" value="1"/>
</dbReference>
<dbReference type="PANTHER" id="PTHR37981">
    <property type="entry name" value="LIPASE 2"/>
    <property type="match status" value="1"/>
</dbReference>
<proteinExistence type="predicted"/>
<dbReference type="SUPFAM" id="SSF52266">
    <property type="entry name" value="SGNH hydrolase"/>
    <property type="match status" value="1"/>
</dbReference>
<dbReference type="Proteomes" id="UP000325003">
    <property type="component" value="Unassembled WGS sequence"/>
</dbReference>
<dbReference type="InterPro" id="IPR036514">
    <property type="entry name" value="SGNH_hydro_sf"/>
</dbReference>
<name>A0A5B1LLN2_9ACTN</name>
<comment type="caution">
    <text evidence="5">The sequence shown here is derived from an EMBL/GenBank/DDBJ whole genome shotgun (WGS) entry which is preliminary data.</text>
</comment>
<evidence type="ECO:0000256" key="2">
    <source>
        <dbReference type="PIRSR" id="PIRSR637460-2"/>
    </source>
</evidence>
<dbReference type="GO" id="GO:0019433">
    <property type="term" value="P:triglyceride catabolic process"/>
    <property type="evidence" value="ECO:0007669"/>
    <property type="project" value="TreeGrafter"/>
</dbReference>
<feature type="chain" id="PRO_5039093138" evidence="3">
    <location>
        <begin position="29"/>
        <end position="279"/>
    </location>
</feature>
<dbReference type="GO" id="GO:0004806">
    <property type="term" value="F:triacylglycerol lipase activity"/>
    <property type="evidence" value="ECO:0007669"/>
    <property type="project" value="TreeGrafter"/>
</dbReference>
<keyword evidence="5" id="KW-0378">Hydrolase</keyword>
<feature type="disulfide bond" evidence="2">
    <location>
        <begin position="58"/>
        <end position="82"/>
    </location>
</feature>
<evidence type="ECO:0000256" key="3">
    <source>
        <dbReference type="SAM" id="SignalP"/>
    </source>
</evidence>
<sequence>MKPNRTRWSIGAALAAAAALLVATPTTAAQAEDPLTMVAIGDSQAAGPLITSQNSWDCLRSDANWPHVAAQQLGASLTDVTCSGATTSDLTGKRFGYMAPQLDAVHADTDIVTVTIGANDLNLGTLVPSCMNPLPSPFGVSCKTWNADTYDAQLVGVGTRVAAAVQAIHQKAPAARVFLVGYYQYWGKSGCYPIDPIWSVDAAWLQSIFDRLNAKLATVAAANQATYVDLSTPSKDHGVCASQSQKWVEGLFPTSDAAPYHPNRAGMAAGGAIVAAAID</sequence>
<dbReference type="InterPro" id="IPR037460">
    <property type="entry name" value="SEST-like"/>
</dbReference>
<dbReference type="RefSeq" id="WP_149727126.1">
    <property type="nucleotide sequence ID" value="NZ_VUJV01000001.1"/>
</dbReference>
<organism evidence="5 6">
    <name type="scientific">Nocardioides humilatus</name>
    <dbReference type="NCBI Taxonomy" id="2607660"/>
    <lineage>
        <taxon>Bacteria</taxon>
        <taxon>Bacillati</taxon>
        <taxon>Actinomycetota</taxon>
        <taxon>Actinomycetes</taxon>
        <taxon>Propionibacteriales</taxon>
        <taxon>Nocardioidaceae</taxon>
        <taxon>Nocardioides</taxon>
    </lineage>
</organism>
<dbReference type="PANTHER" id="PTHR37981:SF1">
    <property type="entry name" value="SGNH HYDROLASE-TYPE ESTERASE DOMAIN-CONTAINING PROTEIN"/>
    <property type="match status" value="1"/>
</dbReference>
<feature type="disulfide bond" evidence="2">
    <location>
        <begin position="191"/>
        <end position="240"/>
    </location>
</feature>
<gene>
    <name evidence="5" type="ORF">F0U44_05165</name>
</gene>
<dbReference type="AlphaFoldDB" id="A0A5B1LLN2"/>
<protein>
    <submittedName>
        <fullName evidence="5">SGNH/GDSL hydrolase family protein</fullName>
    </submittedName>
</protein>
<dbReference type="InterPro" id="IPR013830">
    <property type="entry name" value="SGNH_hydro"/>
</dbReference>
<evidence type="ECO:0000313" key="5">
    <source>
        <dbReference type="EMBL" id="KAA1421665.1"/>
    </source>
</evidence>
<feature type="active site" description="Nucleophile" evidence="1">
    <location>
        <position position="43"/>
    </location>
</feature>
<keyword evidence="2" id="KW-1015">Disulfide bond</keyword>
<dbReference type="Pfam" id="PF13472">
    <property type="entry name" value="Lipase_GDSL_2"/>
    <property type="match status" value="1"/>
</dbReference>
<reference evidence="5 6" key="2">
    <citation type="submission" date="2019-09" db="EMBL/GenBank/DDBJ databases">
        <authorList>
            <person name="Jin C."/>
        </authorList>
    </citation>
    <scope>NUCLEOTIDE SEQUENCE [LARGE SCALE GENOMIC DNA]</scope>
    <source>
        <strain evidence="5 6">BN130099</strain>
    </source>
</reference>
<accession>A0A5B1LLN2</accession>
<keyword evidence="6" id="KW-1185">Reference proteome</keyword>
<reference evidence="5 6" key="1">
    <citation type="submission" date="2019-09" db="EMBL/GenBank/DDBJ databases">
        <title>Nocardioides panacisoli sp. nov., isolated from the soil of a ginseng field.</title>
        <authorList>
            <person name="Cho C."/>
        </authorList>
    </citation>
    <scope>NUCLEOTIDE SEQUENCE [LARGE SCALE GENOMIC DNA]</scope>
    <source>
        <strain evidence="5 6">BN130099</strain>
    </source>
</reference>
<evidence type="ECO:0000256" key="1">
    <source>
        <dbReference type="PIRSR" id="PIRSR637460-1"/>
    </source>
</evidence>